<comment type="caution">
    <text evidence="11">The sequence shown here is derived from an EMBL/GenBank/DDBJ whole genome shotgun (WGS) entry which is preliminary data.</text>
</comment>
<dbReference type="RefSeq" id="WP_188886940.1">
    <property type="nucleotide sequence ID" value="NZ_BMHY01000001.1"/>
</dbReference>
<keyword evidence="2" id="KW-0963">Cytoplasm</keyword>
<keyword evidence="6" id="KW-0238">DNA-binding</keyword>
<dbReference type="CDD" id="cd17536">
    <property type="entry name" value="REC_YesN-like"/>
    <property type="match status" value="1"/>
</dbReference>
<dbReference type="GO" id="GO:0003700">
    <property type="term" value="F:DNA-binding transcription factor activity"/>
    <property type="evidence" value="ECO:0007669"/>
    <property type="project" value="InterPro"/>
</dbReference>
<protein>
    <recommendedName>
        <fullName evidence="13">DNA-binding response regulator</fullName>
    </recommendedName>
</protein>
<dbReference type="SUPFAM" id="SSF52172">
    <property type="entry name" value="CheY-like"/>
    <property type="match status" value="1"/>
</dbReference>
<evidence type="ECO:0000313" key="12">
    <source>
        <dbReference type="Proteomes" id="UP000600247"/>
    </source>
</evidence>
<feature type="modified residue" description="4-aspartylphosphate" evidence="8">
    <location>
        <position position="55"/>
    </location>
</feature>
<dbReference type="SMART" id="SM00448">
    <property type="entry name" value="REC"/>
    <property type="match status" value="1"/>
</dbReference>
<dbReference type="InterPro" id="IPR001789">
    <property type="entry name" value="Sig_transdc_resp-reg_receiver"/>
</dbReference>
<evidence type="ECO:0000256" key="6">
    <source>
        <dbReference type="ARBA" id="ARBA00023125"/>
    </source>
</evidence>
<dbReference type="InterPro" id="IPR051552">
    <property type="entry name" value="HptR"/>
</dbReference>
<proteinExistence type="predicted"/>
<accession>A0A917LQJ2</accession>
<keyword evidence="4" id="KW-0902">Two-component regulatory system</keyword>
<dbReference type="Proteomes" id="UP000600247">
    <property type="component" value="Unassembled WGS sequence"/>
</dbReference>
<dbReference type="SMART" id="SM00342">
    <property type="entry name" value="HTH_ARAC"/>
    <property type="match status" value="1"/>
</dbReference>
<evidence type="ECO:0008006" key="13">
    <source>
        <dbReference type="Google" id="ProtNLM"/>
    </source>
</evidence>
<evidence type="ECO:0000256" key="5">
    <source>
        <dbReference type="ARBA" id="ARBA00023015"/>
    </source>
</evidence>
<evidence type="ECO:0000256" key="1">
    <source>
        <dbReference type="ARBA" id="ARBA00004496"/>
    </source>
</evidence>
<name>A0A917LQJ2_9BACL</name>
<dbReference type="InterPro" id="IPR011006">
    <property type="entry name" value="CheY-like_superfamily"/>
</dbReference>
<dbReference type="InterPro" id="IPR009057">
    <property type="entry name" value="Homeodomain-like_sf"/>
</dbReference>
<dbReference type="Pfam" id="PF12833">
    <property type="entry name" value="HTH_18"/>
    <property type="match status" value="1"/>
</dbReference>
<gene>
    <name evidence="11" type="ORF">GCM10010918_00370</name>
</gene>
<evidence type="ECO:0000259" key="10">
    <source>
        <dbReference type="PROSITE" id="PS50110"/>
    </source>
</evidence>
<keyword evidence="5" id="KW-0805">Transcription regulation</keyword>
<feature type="domain" description="HTH araC/xylS-type" evidence="9">
    <location>
        <begin position="428"/>
        <end position="526"/>
    </location>
</feature>
<evidence type="ECO:0000256" key="4">
    <source>
        <dbReference type="ARBA" id="ARBA00023012"/>
    </source>
</evidence>
<comment type="subcellular location">
    <subcellularLocation>
        <location evidence="1">Cytoplasm</location>
    </subcellularLocation>
</comment>
<dbReference type="SUPFAM" id="SSF46689">
    <property type="entry name" value="Homeodomain-like"/>
    <property type="match status" value="2"/>
</dbReference>
<dbReference type="EMBL" id="BMHY01000001">
    <property type="protein sequence ID" value="GGG51600.1"/>
    <property type="molecule type" value="Genomic_DNA"/>
</dbReference>
<evidence type="ECO:0000256" key="8">
    <source>
        <dbReference type="PROSITE-ProRule" id="PRU00169"/>
    </source>
</evidence>
<organism evidence="11 12">
    <name type="scientific">Paenibacillus radicis</name>
    <name type="common">ex Gao et al. 2016</name>
    <dbReference type="NCBI Taxonomy" id="1737354"/>
    <lineage>
        <taxon>Bacteria</taxon>
        <taxon>Bacillati</taxon>
        <taxon>Bacillota</taxon>
        <taxon>Bacilli</taxon>
        <taxon>Bacillales</taxon>
        <taxon>Paenibacillaceae</taxon>
        <taxon>Paenibacillus</taxon>
    </lineage>
</organism>
<dbReference type="Gene3D" id="1.10.10.60">
    <property type="entry name" value="Homeodomain-like"/>
    <property type="match status" value="2"/>
</dbReference>
<dbReference type="PROSITE" id="PS01124">
    <property type="entry name" value="HTH_ARAC_FAMILY_2"/>
    <property type="match status" value="1"/>
</dbReference>
<dbReference type="GO" id="GO:0043565">
    <property type="term" value="F:sequence-specific DNA binding"/>
    <property type="evidence" value="ECO:0007669"/>
    <property type="project" value="InterPro"/>
</dbReference>
<reference evidence="11 12" key="1">
    <citation type="journal article" date="2014" name="Int. J. Syst. Evol. Microbiol.">
        <title>Complete genome sequence of Corynebacterium casei LMG S-19264T (=DSM 44701T), isolated from a smear-ripened cheese.</title>
        <authorList>
            <consortium name="US DOE Joint Genome Institute (JGI-PGF)"/>
            <person name="Walter F."/>
            <person name="Albersmeier A."/>
            <person name="Kalinowski J."/>
            <person name="Ruckert C."/>
        </authorList>
    </citation>
    <scope>NUCLEOTIDE SEQUENCE [LARGE SCALE GENOMIC DNA]</scope>
    <source>
        <strain evidence="11 12">CGMCC 1.15286</strain>
    </source>
</reference>
<dbReference type="PROSITE" id="PS50110">
    <property type="entry name" value="RESPONSE_REGULATORY"/>
    <property type="match status" value="1"/>
</dbReference>
<keyword evidence="3 8" id="KW-0597">Phosphoprotein</keyword>
<sequence>MYKVMIVEDELLVRVGLKNSIPWHQYEMEVVADVSNGQEALELFRSHELDLIITDLKMPVMDGLELISTVRAVNSDIKILILSCIEEFEYARRAAGLNVSGYMLKLTMSLEEMGKVLETVRQELSTRKPVIPGPLNHPLTMKMLKGKLIKDNIFYGVHSSGGFEAALKQLDGRIQTGKIGLALLETNQYSRLLKRFNDERGELIHFTISNILDEILNNHHAGEAWHDSDNRYLIVFSYPAELPDEQIYDKISEVFAHVQRAMNAYLDIPVFMGVSTVNENWSSMRSMYEECKSMLENRFFIDSSIQFASHREQRSPEPYWKRRMLLTCDVWKGLGELYCKDLQAEMSRRLEQPIHNESEWRRFFIDMLNWMFAYLGIPKEHAELLELSGLERINAGYTMEACVEAWEQELAEAAKMKDMIKTVSQEVEKAVHYIHQHYDEDISLKDISEYVQLSPNYLSLLFKKSMGRNLTEYMTDYRIEKAKDLLLNTTLKTYEVAENVGVPDSAYFSRIFKKMTGISPLEFRKKKVLYRRVDANEDH</sequence>
<keyword evidence="12" id="KW-1185">Reference proteome</keyword>
<dbReference type="Gene3D" id="3.40.50.2300">
    <property type="match status" value="1"/>
</dbReference>
<evidence type="ECO:0000256" key="7">
    <source>
        <dbReference type="ARBA" id="ARBA00023163"/>
    </source>
</evidence>
<evidence type="ECO:0000256" key="2">
    <source>
        <dbReference type="ARBA" id="ARBA00022490"/>
    </source>
</evidence>
<dbReference type="Pfam" id="PF00072">
    <property type="entry name" value="Response_reg"/>
    <property type="match status" value="1"/>
</dbReference>
<dbReference type="PANTHER" id="PTHR42713:SF3">
    <property type="entry name" value="TRANSCRIPTIONAL REGULATORY PROTEIN HPTR"/>
    <property type="match status" value="1"/>
</dbReference>
<dbReference type="GO" id="GO:0000160">
    <property type="term" value="P:phosphorelay signal transduction system"/>
    <property type="evidence" value="ECO:0007669"/>
    <property type="project" value="UniProtKB-KW"/>
</dbReference>
<feature type="domain" description="Response regulatory" evidence="10">
    <location>
        <begin position="3"/>
        <end position="120"/>
    </location>
</feature>
<keyword evidence="7" id="KW-0804">Transcription</keyword>
<dbReference type="PANTHER" id="PTHR42713">
    <property type="entry name" value="HISTIDINE KINASE-RELATED"/>
    <property type="match status" value="1"/>
</dbReference>
<dbReference type="GO" id="GO:0005737">
    <property type="term" value="C:cytoplasm"/>
    <property type="evidence" value="ECO:0007669"/>
    <property type="project" value="UniProtKB-SubCell"/>
</dbReference>
<evidence type="ECO:0000313" key="11">
    <source>
        <dbReference type="EMBL" id="GGG51600.1"/>
    </source>
</evidence>
<dbReference type="AlphaFoldDB" id="A0A917LQJ2"/>
<evidence type="ECO:0000256" key="3">
    <source>
        <dbReference type="ARBA" id="ARBA00022553"/>
    </source>
</evidence>
<dbReference type="InterPro" id="IPR018060">
    <property type="entry name" value="HTH_AraC"/>
</dbReference>
<evidence type="ECO:0000259" key="9">
    <source>
        <dbReference type="PROSITE" id="PS01124"/>
    </source>
</evidence>